<gene>
    <name evidence="8" type="ORF">MELIAE_LOCUS7617</name>
</gene>
<evidence type="ECO:0000313" key="9">
    <source>
        <dbReference type="Proteomes" id="UP001154078"/>
    </source>
</evidence>
<dbReference type="PROSITE" id="PS01359">
    <property type="entry name" value="ZF_PHD_1"/>
    <property type="match status" value="1"/>
</dbReference>
<feature type="coiled-coil region" evidence="5">
    <location>
        <begin position="70"/>
        <end position="97"/>
    </location>
</feature>
<dbReference type="AlphaFoldDB" id="A0A9P0B3K0"/>
<proteinExistence type="predicted"/>
<dbReference type="PANTHER" id="PTHR37445">
    <property type="entry name" value="PROTEIN CBG24663"/>
    <property type="match status" value="1"/>
</dbReference>
<dbReference type="PROSITE" id="PS50016">
    <property type="entry name" value="ZF_PHD_2"/>
    <property type="match status" value="1"/>
</dbReference>
<accession>A0A9P0B3K0</accession>
<reference evidence="8" key="1">
    <citation type="submission" date="2021-12" db="EMBL/GenBank/DDBJ databases">
        <authorList>
            <person name="King R."/>
        </authorList>
    </citation>
    <scope>NUCLEOTIDE SEQUENCE</scope>
</reference>
<dbReference type="EMBL" id="OV121136">
    <property type="protein sequence ID" value="CAH0556732.1"/>
    <property type="molecule type" value="Genomic_DNA"/>
</dbReference>
<evidence type="ECO:0000259" key="7">
    <source>
        <dbReference type="PROSITE" id="PS50016"/>
    </source>
</evidence>
<keyword evidence="6" id="KW-0472">Membrane</keyword>
<evidence type="ECO:0000313" key="8">
    <source>
        <dbReference type="EMBL" id="CAH0556732.1"/>
    </source>
</evidence>
<keyword evidence="6" id="KW-1133">Transmembrane helix</keyword>
<dbReference type="InterPro" id="IPR019786">
    <property type="entry name" value="Zinc_finger_PHD-type_CS"/>
</dbReference>
<dbReference type="InterPro" id="IPR011011">
    <property type="entry name" value="Znf_FYVE_PHD"/>
</dbReference>
<keyword evidence="6" id="KW-0812">Transmembrane</keyword>
<organism evidence="8 9">
    <name type="scientific">Brassicogethes aeneus</name>
    <name type="common">Rape pollen beetle</name>
    <name type="synonym">Meligethes aeneus</name>
    <dbReference type="NCBI Taxonomy" id="1431903"/>
    <lineage>
        <taxon>Eukaryota</taxon>
        <taxon>Metazoa</taxon>
        <taxon>Ecdysozoa</taxon>
        <taxon>Arthropoda</taxon>
        <taxon>Hexapoda</taxon>
        <taxon>Insecta</taxon>
        <taxon>Pterygota</taxon>
        <taxon>Neoptera</taxon>
        <taxon>Endopterygota</taxon>
        <taxon>Coleoptera</taxon>
        <taxon>Polyphaga</taxon>
        <taxon>Cucujiformia</taxon>
        <taxon>Nitidulidae</taxon>
        <taxon>Meligethinae</taxon>
        <taxon>Brassicogethes</taxon>
    </lineage>
</organism>
<dbReference type="SUPFAM" id="SSF57903">
    <property type="entry name" value="FYVE/PHD zinc finger"/>
    <property type="match status" value="1"/>
</dbReference>
<dbReference type="OrthoDB" id="6782816at2759"/>
<dbReference type="PANTHER" id="PTHR37445:SF3">
    <property type="entry name" value="ZINC FINGER PHD-TYPE DOMAIN-CONTAINING PROTEIN"/>
    <property type="match status" value="1"/>
</dbReference>
<keyword evidence="2 4" id="KW-0863">Zinc-finger</keyword>
<evidence type="ECO:0000256" key="1">
    <source>
        <dbReference type="ARBA" id="ARBA00022723"/>
    </source>
</evidence>
<evidence type="ECO:0000256" key="5">
    <source>
        <dbReference type="SAM" id="Coils"/>
    </source>
</evidence>
<dbReference type="GO" id="GO:0008270">
    <property type="term" value="F:zinc ion binding"/>
    <property type="evidence" value="ECO:0007669"/>
    <property type="project" value="UniProtKB-KW"/>
</dbReference>
<name>A0A9P0B3K0_BRAAE</name>
<feature type="domain" description="PHD-type" evidence="7">
    <location>
        <begin position="2"/>
        <end position="56"/>
    </location>
</feature>
<dbReference type="InterPro" id="IPR019787">
    <property type="entry name" value="Znf_PHD-finger"/>
</dbReference>
<dbReference type="Proteomes" id="UP001154078">
    <property type="component" value="Chromosome 5"/>
</dbReference>
<keyword evidence="9" id="KW-1185">Reference proteome</keyword>
<sequence length="293" mass="33278">MAKICNKCNTSIGTRSQKIDCGFCLRLFHGKCVQLTDTQIKNMEGFYWKCIDCKNNENTSTVLNGNISENENLIDVIKELKESVLSLKQEIQELKAEKKTNFNIEDVIKEMGERDSRKNNIILFNLSEANGSIEEKKKLDMESAVNVLNKISNLVDFSNISTYRLGKNTTSDIIRPLKIKLKSHDDAMTIIKNKRKLKSLEETKHITIAADNTPMQRDYFNKIKEELATRIEEGVGGSEGGGERSTCSVCSTVYRCHPHRARRARNRFNCPNGHLTLKMGSCFILLLLLLLLL</sequence>
<evidence type="ECO:0000256" key="2">
    <source>
        <dbReference type="ARBA" id="ARBA00022771"/>
    </source>
</evidence>
<keyword evidence="3" id="KW-0862">Zinc</keyword>
<protein>
    <recommendedName>
        <fullName evidence="7">PHD-type domain-containing protein</fullName>
    </recommendedName>
</protein>
<keyword evidence="5" id="KW-0175">Coiled coil</keyword>
<evidence type="ECO:0000256" key="6">
    <source>
        <dbReference type="SAM" id="Phobius"/>
    </source>
</evidence>
<keyword evidence="1" id="KW-0479">Metal-binding</keyword>
<evidence type="ECO:0000256" key="4">
    <source>
        <dbReference type="PROSITE-ProRule" id="PRU00146"/>
    </source>
</evidence>
<feature type="transmembrane region" description="Helical" evidence="6">
    <location>
        <begin position="275"/>
        <end position="292"/>
    </location>
</feature>
<dbReference type="Gene3D" id="2.60.120.650">
    <property type="entry name" value="Cupin"/>
    <property type="match status" value="1"/>
</dbReference>
<evidence type="ECO:0000256" key="3">
    <source>
        <dbReference type="ARBA" id="ARBA00022833"/>
    </source>
</evidence>